<dbReference type="PANTHER" id="PTHR47739:SF1">
    <property type="entry name" value="TRNA1(VAL) (ADENINE(37)-N6)-METHYLTRANSFERASE"/>
    <property type="match status" value="1"/>
</dbReference>
<organism evidence="4 5">
    <name type="scientific">Megalodesulfovibrio gigas (strain ATCC 19364 / DSM 1382 / NCIMB 9332 / VKM B-1759)</name>
    <name type="common">Desulfovibrio gigas</name>
    <dbReference type="NCBI Taxonomy" id="1121448"/>
    <lineage>
        <taxon>Bacteria</taxon>
        <taxon>Pseudomonadati</taxon>
        <taxon>Thermodesulfobacteriota</taxon>
        <taxon>Desulfovibrionia</taxon>
        <taxon>Desulfovibrionales</taxon>
        <taxon>Desulfovibrionaceae</taxon>
        <taxon>Megalodesulfovibrio</taxon>
    </lineage>
</organism>
<reference evidence="5" key="2">
    <citation type="submission" date="2013-07" db="EMBL/GenBank/DDBJ databases">
        <authorList>
            <person name="Morais-Silva F.O."/>
            <person name="Rezende A.M."/>
            <person name="Pimentel C."/>
            <person name="Resende D.M."/>
            <person name="Santos C.I."/>
            <person name="Clemente C."/>
            <person name="de Oliveira L.M."/>
            <person name="da Silva S.M."/>
            <person name="Costa D.A."/>
            <person name="Varela-Raposo A."/>
            <person name="Horacio E.C.A."/>
            <person name="Matos M."/>
            <person name="Flores O."/>
            <person name="Ruiz J.C."/>
            <person name="Rodrigues-Pousada C."/>
        </authorList>
    </citation>
    <scope>NUCLEOTIDE SEQUENCE [LARGE SCALE GENOMIC DNA]</scope>
    <source>
        <strain evidence="5">ATCC 19364 / DSM 1382 / NCIMB 9332 / VKM B-1759</strain>
    </source>
</reference>
<dbReference type="GO" id="GO:0003676">
    <property type="term" value="F:nucleic acid binding"/>
    <property type="evidence" value="ECO:0007669"/>
    <property type="project" value="InterPro"/>
</dbReference>
<proteinExistence type="predicted"/>
<name>T2GCM1_MEGG1</name>
<dbReference type="InterPro" id="IPR002052">
    <property type="entry name" value="DNA_methylase_N6_adenine_CS"/>
</dbReference>
<dbReference type="Pfam" id="PF05175">
    <property type="entry name" value="MTS"/>
    <property type="match status" value="1"/>
</dbReference>
<dbReference type="GO" id="GO:0032259">
    <property type="term" value="P:methylation"/>
    <property type="evidence" value="ECO:0007669"/>
    <property type="project" value="UniProtKB-KW"/>
</dbReference>
<keyword evidence="4" id="KW-0808">Transferase</keyword>
<dbReference type="RefSeq" id="WP_021760524.1">
    <property type="nucleotide sequence ID" value="NC_022444.1"/>
</dbReference>
<dbReference type="PATRIC" id="fig|1121448.10.peg.1815"/>
<dbReference type="OrthoDB" id="5489421at2"/>
<dbReference type="InterPro" id="IPR007848">
    <property type="entry name" value="Small_mtfrase_dom"/>
</dbReference>
<dbReference type="InterPro" id="IPR050210">
    <property type="entry name" value="tRNA_Adenine-N(6)_MTase"/>
</dbReference>
<dbReference type="SUPFAM" id="SSF53335">
    <property type="entry name" value="S-adenosyl-L-methionine-dependent methyltransferases"/>
    <property type="match status" value="1"/>
</dbReference>
<evidence type="ECO:0000256" key="1">
    <source>
        <dbReference type="ARBA" id="ARBA00022603"/>
    </source>
</evidence>
<accession>T2GCM1</accession>
<reference evidence="4 5" key="1">
    <citation type="journal article" date="2013" name="J. Bacteriol.">
        <title>Roles of HynAB and Ech, the only two hydrogenases found in the model sulfate reducer Desulfovibrio gigas.</title>
        <authorList>
            <person name="Morais-Silva F.O."/>
            <person name="Santos C.I."/>
            <person name="Rodrigues R."/>
            <person name="Pereira I.A."/>
            <person name="Rodrigues-Pousada C."/>
        </authorList>
    </citation>
    <scope>NUCLEOTIDE SEQUENCE [LARGE SCALE GENOMIC DNA]</scope>
    <source>
        <strain evidence="5">ATCC 19364 / DSM 1382 / NCIMB 9332 / VKM B-1759</strain>
    </source>
</reference>
<dbReference type="Gene3D" id="3.40.50.150">
    <property type="entry name" value="Vaccinia Virus protein VP39"/>
    <property type="match status" value="1"/>
</dbReference>
<dbReference type="InterPro" id="IPR029063">
    <property type="entry name" value="SAM-dependent_MTases_sf"/>
</dbReference>
<dbReference type="AlphaFoldDB" id="T2GCM1"/>
<evidence type="ECO:0000313" key="4">
    <source>
        <dbReference type="EMBL" id="AGW13642.1"/>
    </source>
</evidence>
<gene>
    <name evidence="4" type="ORF">DGI_1849</name>
</gene>
<keyword evidence="2" id="KW-0949">S-adenosyl-L-methionine</keyword>
<dbReference type="KEGG" id="dgg:DGI_1849"/>
<dbReference type="PROSITE" id="PS00092">
    <property type="entry name" value="N6_MTASE"/>
    <property type="match status" value="1"/>
</dbReference>
<dbReference type="CDD" id="cd02440">
    <property type="entry name" value="AdoMet_MTases"/>
    <property type="match status" value="1"/>
</dbReference>
<dbReference type="GO" id="GO:0008757">
    <property type="term" value="F:S-adenosylmethionine-dependent methyltransferase activity"/>
    <property type="evidence" value="ECO:0007669"/>
    <property type="project" value="UniProtKB-ARBA"/>
</dbReference>
<dbReference type="STRING" id="1121448.DGI_1849"/>
<keyword evidence="5" id="KW-1185">Reference proteome</keyword>
<evidence type="ECO:0000259" key="3">
    <source>
        <dbReference type="Pfam" id="PF05175"/>
    </source>
</evidence>
<protein>
    <submittedName>
        <fullName evidence="4">Putative methyltransferase small</fullName>
    </submittedName>
</protein>
<dbReference type="PANTHER" id="PTHR47739">
    <property type="entry name" value="TRNA1(VAL) (ADENINE(37)-N6)-METHYLTRANSFERASE"/>
    <property type="match status" value="1"/>
</dbReference>
<dbReference type="eggNOG" id="COG4123">
    <property type="taxonomic scope" value="Bacteria"/>
</dbReference>
<feature type="domain" description="Methyltransferase small" evidence="3">
    <location>
        <begin position="34"/>
        <end position="124"/>
    </location>
</feature>
<evidence type="ECO:0000313" key="5">
    <source>
        <dbReference type="Proteomes" id="UP000016587"/>
    </source>
</evidence>
<sequence length="260" mass="27276">MIEQPARLFPRGLAQPAQGFRFAVDSLLLAAWAAQGLRPGGRILDLGCGSGVIGLGLLLLDEAATLLGLDIDPDMLACARENARRLALAERAGFVAADVREARTTLPAAGFGLVVCNPPWRTPGSGQPAQPQRQAARFHEDGSSLADFLTLAAHALPVRGRCCLVHRADALAEVIAVCRAAGLEPKRLRCVHPRPDRPAKLLLLEARKHAGQELAIEPPLFLYDDAPAPAPLPGARAPLSAAALALCPWLACNAGGTVSS</sequence>
<dbReference type="Proteomes" id="UP000016587">
    <property type="component" value="Chromosome"/>
</dbReference>
<dbReference type="EMBL" id="CP006585">
    <property type="protein sequence ID" value="AGW13642.1"/>
    <property type="molecule type" value="Genomic_DNA"/>
</dbReference>
<dbReference type="HOGENOM" id="CLU_061983_1_0_7"/>
<dbReference type="GO" id="GO:0008170">
    <property type="term" value="F:N-methyltransferase activity"/>
    <property type="evidence" value="ECO:0007669"/>
    <property type="project" value="UniProtKB-ARBA"/>
</dbReference>
<evidence type="ECO:0000256" key="2">
    <source>
        <dbReference type="ARBA" id="ARBA00022691"/>
    </source>
</evidence>
<keyword evidence="1 4" id="KW-0489">Methyltransferase</keyword>